<organism evidence="3 4">
    <name type="scientific">Cereibacter johrii</name>
    <dbReference type="NCBI Taxonomy" id="445629"/>
    <lineage>
        <taxon>Bacteria</taxon>
        <taxon>Pseudomonadati</taxon>
        <taxon>Pseudomonadota</taxon>
        <taxon>Alphaproteobacteria</taxon>
        <taxon>Rhodobacterales</taxon>
        <taxon>Paracoccaceae</taxon>
        <taxon>Cereibacter</taxon>
    </lineage>
</organism>
<dbReference type="Pfam" id="PF09832">
    <property type="entry name" value="DUF2059"/>
    <property type="match status" value="1"/>
</dbReference>
<protein>
    <submittedName>
        <fullName evidence="3">Uncharacterized protein DUF2059</fullName>
    </submittedName>
</protein>
<evidence type="ECO:0000256" key="1">
    <source>
        <dbReference type="SAM" id="SignalP"/>
    </source>
</evidence>
<dbReference type="Proteomes" id="UP000240800">
    <property type="component" value="Unassembled WGS sequence"/>
</dbReference>
<feature type="signal peptide" evidence="1">
    <location>
        <begin position="1"/>
        <end position="24"/>
    </location>
</feature>
<proteinExistence type="predicted"/>
<evidence type="ECO:0000313" key="3">
    <source>
        <dbReference type="EMBL" id="PTM77098.1"/>
    </source>
</evidence>
<dbReference type="EMBL" id="PZZW01000006">
    <property type="protein sequence ID" value="PTM77098.1"/>
    <property type="molecule type" value="Genomic_DNA"/>
</dbReference>
<evidence type="ECO:0000313" key="4">
    <source>
        <dbReference type="Proteomes" id="UP000240800"/>
    </source>
</evidence>
<dbReference type="InterPro" id="IPR018637">
    <property type="entry name" value="DUF2059"/>
</dbReference>
<sequence length="298" mass="32551">MALPSTLIRLVLLLGTVAAPLSVAAQTAPEPSVPLPHEGQAMAPGVQVAALEEALRIGDVIAVMREEGLEYGSSLEAELFPERGGSRWRAVVGLIYDTESMRKRFDAAFEAEVSQDPQAIGQMFDFFGSDTGQRILQLEIEARRALLDEAAEEAAKVAVEEMSARNDPRLELLREFAEANDLIELNVVGALNSNLAFYRGMADGAAFEQPMSEEDMLADVWSQEADVRRETEAWLFPYLALAYGSLSDAELKEYIAFSKTPAGRKLNAATFRAFDAVFSAISRDLGRAAARQMQGEDI</sequence>
<feature type="chain" id="PRO_5046876946" evidence="1">
    <location>
        <begin position="25"/>
        <end position="298"/>
    </location>
</feature>
<feature type="domain" description="DUF2059" evidence="2">
    <location>
        <begin position="100"/>
        <end position="159"/>
    </location>
</feature>
<accession>A0ABX5J436</accession>
<comment type="caution">
    <text evidence="3">The sequence shown here is derived from an EMBL/GenBank/DDBJ whole genome shotgun (WGS) entry which is preliminary data.</text>
</comment>
<gene>
    <name evidence="3" type="ORF">C8J29_10623</name>
</gene>
<dbReference type="RefSeq" id="WP_069332675.1">
    <property type="nucleotide sequence ID" value="NZ_MABH01000164.1"/>
</dbReference>
<keyword evidence="4" id="KW-1185">Reference proteome</keyword>
<evidence type="ECO:0000259" key="2">
    <source>
        <dbReference type="Pfam" id="PF09832"/>
    </source>
</evidence>
<reference evidence="3 4" key="1">
    <citation type="submission" date="2018-04" db="EMBL/GenBank/DDBJ databases">
        <title>Genomic Encyclopedia of Type Strains, Phase III (KMG-III): the genomes of soil and plant-associated and newly described type strains.</title>
        <authorList>
            <person name="Whitman W."/>
        </authorList>
    </citation>
    <scope>NUCLEOTIDE SEQUENCE [LARGE SCALE GENOMIC DNA]</scope>
    <source>
        <strain evidence="3 4">JA192</strain>
    </source>
</reference>
<name>A0ABX5J436_9RHOB</name>
<keyword evidence="1" id="KW-0732">Signal</keyword>